<dbReference type="AlphaFoldDB" id="A0AA35XYC8"/>
<keyword evidence="2" id="KW-1185">Reference proteome</keyword>
<dbReference type="EMBL" id="OX465086">
    <property type="protein sequence ID" value="CAI9259649.1"/>
    <property type="molecule type" value="Genomic_DNA"/>
</dbReference>
<accession>A0AA35XYC8</accession>
<dbReference type="Proteomes" id="UP001177003">
    <property type="component" value="Chromosome 0"/>
</dbReference>
<evidence type="ECO:0000313" key="1">
    <source>
        <dbReference type="EMBL" id="CAI9259649.1"/>
    </source>
</evidence>
<sequence length="177" mass="19885">MLSCSYLSLIIPHDFHTQTLSIMKRLQGNRHSPSYSLSSFVMAEQPTASFTAITPFYYALLPSLYEKKPKTFYRHHIDASPTESIVTTTTSSSNDPKQNLNQVINSIQKTLGTIHRLYLTVSSFNVSSQLPLLQCLNTLVMEMDNMAKVVPLSVSAHKVFGKMPQRGNSRHYVMSSP</sequence>
<reference evidence="1" key="1">
    <citation type="submission" date="2023-04" db="EMBL/GenBank/DDBJ databases">
        <authorList>
            <person name="Vijverberg K."/>
            <person name="Xiong W."/>
            <person name="Schranz E."/>
        </authorList>
    </citation>
    <scope>NUCLEOTIDE SEQUENCE</scope>
</reference>
<protein>
    <submittedName>
        <fullName evidence="1">Uncharacterized protein</fullName>
    </submittedName>
</protein>
<name>A0AA35XYC8_LACSI</name>
<gene>
    <name evidence="1" type="ORF">LSALG_LOCUS532</name>
</gene>
<evidence type="ECO:0000313" key="2">
    <source>
        <dbReference type="Proteomes" id="UP001177003"/>
    </source>
</evidence>
<organism evidence="1 2">
    <name type="scientific">Lactuca saligna</name>
    <name type="common">Willowleaf lettuce</name>
    <dbReference type="NCBI Taxonomy" id="75948"/>
    <lineage>
        <taxon>Eukaryota</taxon>
        <taxon>Viridiplantae</taxon>
        <taxon>Streptophyta</taxon>
        <taxon>Embryophyta</taxon>
        <taxon>Tracheophyta</taxon>
        <taxon>Spermatophyta</taxon>
        <taxon>Magnoliopsida</taxon>
        <taxon>eudicotyledons</taxon>
        <taxon>Gunneridae</taxon>
        <taxon>Pentapetalae</taxon>
        <taxon>asterids</taxon>
        <taxon>campanulids</taxon>
        <taxon>Asterales</taxon>
        <taxon>Asteraceae</taxon>
        <taxon>Cichorioideae</taxon>
        <taxon>Cichorieae</taxon>
        <taxon>Lactucinae</taxon>
        <taxon>Lactuca</taxon>
    </lineage>
</organism>
<proteinExistence type="predicted"/>